<proteinExistence type="predicted"/>
<dbReference type="AlphaFoldDB" id="A0A2P2L5E6"/>
<dbReference type="EMBL" id="GGEC01032682">
    <property type="protein sequence ID" value="MBX13166.1"/>
    <property type="molecule type" value="Transcribed_RNA"/>
</dbReference>
<organism evidence="1">
    <name type="scientific">Rhizophora mucronata</name>
    <name type="common">Asiatic mangrove</name>
    <dbReference type="NCBI Taxonomy" id="61149"/>
    <lineage>
        <taxon>Eukaryota</taxon>
        <taxon>Viridiplantae</taxon>
        <taxon>Streptophyta</taxon>
        <taxon>Embryophyta</taxon>
        <taxon>Tracheophyta</taxon>
        <taxon>Spermatophyta</taxon>
        <taxon>Magnoliopsida</taxon>
        <taxon>eudicotyledons</taxon>
        <taxon>Gunneridae</taxon>
        <taxon>Pentapetalae</taxon>
        <taxon>rosids</taxon>
        <taxon>fabids</taxon>
        <taxon>Malpighiales</taxon>
        <taxon>Rhizophoraceae</taxon>
        <taxon>Rhizophora</taxon>
    </lineage>
</organism>
<sequence>MLWPVQVDFLLSGRKLCYGVQDLHVVNRNQMDFHLQCVKGKIKLNLFHLI</sequence>
<protein>
    <submittedName>
        <fullName evidence="1">Uncharacterized protein</fullName>
    </submittedName>
</protein>
<reference evidence="1" key="1">
    <citation type="submission" date="2018-02" db="EMBL/GenBank/DDBJ databases">
        <title>Rhizophora mucronata_Transcriptome.</title>
        <authorList>
            <person name="Meera S.P."/>
            <person name="Sreeshan A."/>
            <person name="Augustine A."/>
        </authorList>
    </citation>
    <scope>NUCLEOTIDE SEQUENCE</scope>
    <source>
        <tissue evidence="1">Leaf</tissue>
    </source>
</reference>
<accession>A0A2P2L5E6</accession>
<name>A0A2P2L5E6_RHIMU</name>
<evidence type="ECO:0000313" key="1">
    <source>
        <dbReference type="EMBL" id="MBX13166.1"/>
    </source>
</evidence>